<dbReference type="EMBL" id="LAZR01056449">
    <property type="protein sequence ID" value="KKK74171.1"/>
    <property type="molecule type" value="Genomic_DNA"/>
</dbReference>
<sequence>MPFYSLIATLRSRGWGFTSEQPIDVPFIAGNTTGLVPIVPAAPYRAIIVHNITFNHVRPDKYQVRVWHAEV</sequence>
<evidence type="ECO:0000313" key="1">
    <source>
        <dbReference type="EMBL" id="KKK74171.1"/>
    </source>
</evidence>
<organism evidence="1">
    <name type="scientific">marine sediment metagenome</name>
    <dbReference type="NCBI Taxonomy" id="412755"/>
    <lineage>
        <taxon>unclassified sequences</taxon>
        <taxon>metagenomes</taxon>
        <taxon>ecological metagenomes</taxon>
    </lineage>
</organism>
<accession>A0A0F9APM9</accession>
<dbReference type="AlphaFoldDB" id="A0A0F9APM9"/>
<reference evidence="1" key="1">
    <citation type="journal article" date="2015" name="Nature">
        <title>Complex archaea that bridge the gap between prokaryotes and eukaryotes.</title>
        <authorList>
            <person name="Spang A."/>
            <person name="Saw J.H."/>
            <person name="Jorgensen S.L."/>
            <person name="Zaremba-Niedzwiedzka K."/>
            <person name="Martijn J."/>
            <person name="Lind A.E."/>
            <person name="van Eijk R."/>
            <person name="Schleper C."/>
            <person name="Guy L."/>
            <person name="Ettema T.J."/>
        </authorList>
    </citation>
    <scope>NUCLEOTIDE SEQUENCE</scope>
</reference>
<name>A0A0F9APM9_9ZZZZ</name>
<proteinExistence type="predicted"/>
<protein>
    <submittedName>
        <fullName evidence="1">Uncharacterized protein</fullName>
    </submittedName>
</protein>
<gene>
    <name evidence="1" type="ORF">LCGC14_2886460</name>
</gene>
<feature type="non-terminal residue" evidence="1">
    <location>
        <position position="71"/>
    </location>
</feature>
<comment type="caution">
    <text evidence="1">The sequence shown here is derived from an EMBL/GenBank/DDBJ whole genome shotgun (WGS) entry which is preliminary data.</text>
</comment>